<evidence type="ECO:0000313" key="9">
    <source>
        <dbReference type="Proteomes" id="UP000261360"/>
    </source>
</evidence>
<dbReference type="Proteomes" id="UP000261360">
    <property type="component" value="Unplaced"/>
</dbReference>
<dbReference type="GO" id="GO:0006334">
    <property type="term" value="P:nucleosome assembly"/>
    <property type="evidence" value="ECO:0007669"/>
    <property type="project" value="TreeGrafter"/>
</dbReference>
<evidence type="ECO:0000256" key="1">
    <source>
        <dbReference type="ARBA" id="ARBA00006914"/>
    </source>
</evidence>
<dbReference type="Gene3D" id="3.40.50.300">
    <property type="entry name" value="P-loop containing nucleotide triphosphate hydrolases"/>
    <property type="match status" value="1"/>
</dbReference>
<keyword evidence="3" id="KW-0067">ATP-binding</keyword>
<dbReference type="FunFam" id="1.20.920.10:FF:000021">
    <property type="entry name" value="ATPase family AAA domain-containing protein 2"/>
    <property type="match status" value="1"/>
</dbReference>
<sequence>MRKMSPAGQRSAASPAKPLSPVVHPLLGFALRDILEALQRLFPHAEQDLTSGILDDGLMYAGDEGSSTSSISAPSTSNSRNFLHFARSAVKNPTSHRPRMLLAGRPGAGQTSHLAPAVLHALECFTVHSLDSAVLFGVSSTSPEEACTQVFCEAKRTSPSILYIPHLQQWWDTAGPALKASFLSLLGSIPSFSPILLLATCNVPPAQLDPEIQFLFREEYGEVFTVSVPSQKERTDFFQDLILNQAAEAPPSRRKALTQSTEVLPLAPLPSPHQLSEQERLRLEEQEEDVLRELRLFLRNVTERLALDRRFKAFTKPVDIEEVPDYLIVIRKPMDLSTLLTNIDEHKYVTVSEFMSDADLIWQNALEYNPDSDPMDRHIRHRACALKDTVRAIIRDELDEDFDRVCEEIKESRVKRGEASWTWFLCLLTSCLFDTFGRYKLHRKSKWSTGVIKKIKKKKAPVPASSSSSSMSSKAGSESGPEESGAIEMRVMNGCADPSSSTTSESSNGEQSRLTGTTNGYHHNINGVTGIQNGVLMNGYHHSEPLDLQLHDSILTGRLNFRHQTQTRKTPPNPKTMVNGVYLSTLSFTNWSETEGAEVDPLEKLYALLAQCIYRHRNNYKKTELIQVRRPETGLCFL</sequence>
<keyword evidence="2" id="KW-0547">Nucleotide-binding</keyword>
<dbReference type="Ensembl" id="ENSSLDT00000026490.1">
    <property type="protein sequence ID" value="ENSSLDP00000025697.1"/>
    <property type="gene ID" value="ENSSLDG00000019973.1"/>
</dbReference>
<organism evidence="8 9">
    <name type="scientific">Seriola lalandi dorsalis</name>
    <dbReference type="NCBI Taxonomy" id="1841481"/>
    <lineage>
        <taxon>Eukaryota</taxon>
        <taxon>Metazoa</taxon>
        <taxon>Chordata</taxon>
        <taxon>Craniata</taxon>
        <taxon>Vertebrata</taxon>
        <taxon>Euteleostomi</taxon>
        <taxon>Actinopterygii</taxon>
        <taxon>Neopterygii</taxon>
        <taxon>Teleostei</taxon>
        <taxon>Neoteleostei</taxon>
        <taxon>Acanthomorphata</taxon>
        <taxon>Carangaria</taxon>
        <taxon>Carangiformes</taxon>
        <taxon>Carangidae</taxon>
        <taxon>Seriola</taxon>
    </lineage>
</organism>
<comment type="similarity">
    <text evidence="1">Belongs to the AAA ATPase family.</text>
</comment>
<dbReference type="STRING" id="1841481.ENSSLDP00000025697"/>
<dbReference type="InterPro" id="IPR018359">
    <property type="entry name" value="Bromodomain_CS"/>
</dbReference>
<evidence type="ECO:0000256" key="4">
    <source>
        <dbReference type="ARBA" id="ARBA00023117"/>
    </source>
</evidence>
<dbReference type="GeneTree" id="ENSGT00550000074694"/>
<dbReference type="GO" id="GO:0016887">
    <property type="term" value="F:ATP hydrolysis activity"/>
    <property type="evidence" value="ECO:0007669"/>
    <property type="project" value="TreeGrafter"/>
</dbReference>
<reference evidence="8" key="1">
    <citation type="submission" date="2025-08" db="UniProtKB">
        <authorList>
            <consortium name="Ensembl"/>
        </authorList>
    </citation>
    <scope>IDENTIFICATION</scope>
</reference>
<dbReference type="AlphaFoldDB" id="A0A3B4Y899"/>
<dbReference type="PRINTS" id="PR00503">
    <property type="entry name" value="BROMODOMAIN"/>
</dbReference>
<dbReference type="GO" id="GO:0005524">
    <property type="term" value="F:ATP binding"/>
    <property type="evidence" value="ECO:0007669"/>
    <property type="project" value="UniProtKB-KW"/>
</dbReference>
<evidence type="ECO:0000256" key="3">
    <source>
        <dbReference type="ARBA" id="ARBA00022840"/>
    </source>
</evidence>
<dbReference type="InterPro" id="IPR001487">
    <property type="entry name" value="Bromodomain"/>
</dbReference>
<dbReference type="GO" id="GO:0045815">
    <property type="term" value="P:transcription initiation-coupled chromatin remodeling"/>
    <property type="evidence" value="ECO:0007669"/>
    <property type="project" value="TreeGrafter"/>
</dbReference>
<feature type="compositionally biased region" description="Low complexity" evidence="6">
    <location>
        <begin position="461"/>
        <end position="479"/>
    </location>
</feature>
<evidence type="ECO:0000256" key="6">
    <source>
        <dbReference type="SAM" id="MobiDB-lite"/>
    </source>
</evidence>
<dbReference type="InterPro" id="IPR027417">
    <property type="entry name" value="P-loop_NTPase"/>
</dbReference>
<dbReference type="SMART" id="SM00297">
    <property type="entry name" value="BROMO"/>
    <property type="match status" value="1"/>
</dbReference>
<name>A0A3B4Y899_SERLL</name>
<dbReference type="GO" id="GO:0042393">
    <property type="term" value="F:histone binding"/>
    <property type="evidence" value="ECO:0007669"/>
    <property type="project" value="TreeGrafter"/>
</dbReference>
<dbReference type="CDD" id="cd05528">
    <property type="entry name" value="Bromo_AAA"/>
    <property type="match status" value="1"/>
</dbReference>
<keyword evidence="9" id="KW-1185">Reference proteome</keyword>
<dbReference type="PROSITE" id="PS50014">
    <property type="entry name" value="BROMODOMAIN_2"/>
    <property type="match status" value="1"/>
</dbReference>
<evidence type="ECO:0000313" key="8">
    <source>
        <dbReference type="Ensembl" id="ENSSLDP00000025697.1"/>
    </source>
</evidence>
<keyword evidence="4 5" id="KW-0103">Bromodomain</keyword>
<feature type="domain" description="Bromo" evidence="7">
    <location>
        <begin position="314"/>
        <end position="376"/>
    </location>
</feature>
<dbReference type="Pfam" id="PF00439">
    <property type="entry name" value="Bromodomain"/>
    <property type="match status" value="1"/>
</dbReference>
<dbReference type="PROSITE" id="PS00633">
    <property type="entry name" value="BROMODOMAIN_1"/>
    <property type="match status" value="1"/>
</dbReference>
<dbReference type="InterPro" id="IPR036427">
    <property type="entry name" value="Bromodomain-like_sf"/>
</dbReference>
<accession>A0A3B4Y899</accession>
<feature type="compositionally biased region" description="Polar residues" evidence="6">
    <location>
        <begin position="508"/>
        <end position="522"/>
    </location>
</feature>
<dbReference type="GO" id="GO:0003682">
    <property type="term" value="F:chromatin binding"/>
    <property type="evidence" value="ECO:0007669"/>
    <property type="project" value="TreeGrafter"/>
</dbReference>
<dbReference type="PANTHER" id="PTHR23069:SF4">
    <property type="entry name" value="ATPASE FAMILY AAA DOMAIN-CONTAINING PROTEIN 2"/>
    <property type="match status" value="1"/>
</dbReference>
<evidence type="ECO:0000259" key="7">
    <source>
        <dbReference type="PROSITE" id="PS50014"/>
    </source>
</evidence>
<dbReference type="SUPFAM" id="SSF52540">
    <property type="entry name" value="P-loop containing nucleoside triphosphate hydrolases"/>
    <property type="match status" value="1"/>
</dbReference>
<proteinExistence type="inferred from homology"/>
<dbReference type="SUPFAM" id="SSF47370">
    <property type="entry name" value="Bromodomain"/>
    <property type="match status" value="1"/>
</dbReference>
<dbReference type="FunFam" id="3.40.50.300:FF:000734">
    <property type="entry name" value="ATPase family, AAA domain containing 2"/>
    <property type="match status" value="1"/>
</dbReference>
<dbReference type="InterPro" id="IPR045199">
    <property type="entry name" value="ATAD2-like"/>
</dbReference>
<dbReference type="GO" id="GO:0005634">
    <property type="term" value="C:nucleus"/>
    <property type="evidence" value="ECO:0007669"/>
    <property type="project" value="TreeGrafter"/>
</dbReference>
<dbReference type="GO" id="GO:0006337">
    <property type="term" value="P:nucleosome disassembly"/>
    <property type="evidence" value="ECO:0007669"/>
    <property type="project" value="TreeGrafter"/>
</dbReference>
<evidence type="ECO:0000256" key="2">
    <source>
        <dbReference type="ARBA" id="ARBA00022741"/>
    </source>
</evidence>
<dbReference type="Gene3D" id="1.20.920.10">
    <property type="entry name" value="Bromodomain-like"/>
    <property type="match status" value="1"/>
</dbReference>
<protein>
    <recommendedName>
        <fullName evidence="7">Bromo domain-containing protein</fullName>
    </recommendedName>
</protein>
<dbReference type="PANTHER" id="PTHR23069">
    <property type="entry name" value="AAA DOMAIN-CONTAINING"/>
    <property type="match status" value="1"/>
</dbReference>
<feature type="region of interest" description="Disordered" evidence="6">
    <location>
        <begin position="458"/>
        <end position="522"/>
    </location>
</feature>
<evidence type="ECO:0000256" key="5">
    <source>
        <dbReference type="PROSITE-ProRule" id="PRU00035"/>
    </source>
</evidence>
<reference evidence="8" key="2">
    <citation type="submission" date="2025-09" db="UniProtKB">
        <authorList>
            <consortium name="Ensembl"/>
        </authorList>
    </citation>
    <scope>IDENTIFICATION</scope>
</reference>